<gene>
    <name evidence="1" type="ORF">RZ57_06545</name>
</gene>
<dbReference type="AlphaFoldDB" id="A0AAC8ZAQ6"/>
<organism evidence="1 2">
    <name type="scientific">Haemophilus ducreyi</name>
    <dbReference type="NCBI Taxonomy" id="730"/>
    <lineage>
        <taxon>Bacteria</taxon>
        <taxon>Pseudomonadati</taxon>
        <taxon>Pseudomonadota</taxon>
        <taxon>Gammaproteobacteria</taxon>
        <taxon>Pasteurellales</taxon>
        <taxon>Pasteurellaceae</taxon>
        <taxon>Haemophilus</taxon>
    </lineage>
</organism>
<protein>
    <submittedName>
        <fullName evidence="1">Uncharacterized protein</fullName>
    </submittedName>
</protein>
<dbReference type="OMA" id="PCIMEEM"/>
<accession>A0AAC8ZAQ6</accession>
<dbReference type="RefSeq" id="WP_010944328.1">
    <property type="nucleotide sequence ID" value="NZ_CP011218.1"/>
</dbReference>
<dbReference type="Proteomes" id="UP000060132">
    <property type="component" value="Chromosome"/>
</dbReference>
<sequence>MKLRNMENSPINTDLAVMDYEEFKCFMKELATMYSDISDNGYPLLYDTLRKISKAIATRPFEYHIIYGAYEIANKQVVVAIFEMQFNETNLGRTSVSFAEDKLHLNCPSKVRKQLTQQDYITSAESAYPCIMEEMLFDKIRERREKERRSVTPLTKEELEALS</sequence>
<proteinExistence type="predicted"/>
<evidence type="ECO:0000313" key="2">
    <source>
        <dbReference type="Proteomes" id="UP000060132"/>
    </source>
</evidence>
<name>A0AAC8ZAQ6_HAEDC</name>
<dbReference type="EMBL" id="CP011219">
    <property type="protein sequence ID" value="AKO32773.1"/>
    <property type="molecule type" value="Genomic_DNA"/>
</dbReference>
<evidence type="ECO:0000313" key="1">
    <source>
        <dbReference type="EMBL" id="AKO32773.1"/>
    </source>
</evidence>
<reference evidence="1 2" key="1">
    <citation type="journal article" date="2015" name="PLoS Negl. Trop. Dis.">
        <title>Haemophilus ducreyi Cutaneous Ulcer Strains Are Nearly Identical to Class I Genital Ulcer Strains.</title>
        <authorList>
            <person name="Gangaiah D."/>
            <person name="Webb K.M."/>
            <person name="Humphreys T.L."/>
            <person name="Fortney K.R."/>
            <person name="Toh E."/>
            <person name="Tai A."/>
            <person name="Katz S.S."/>
            <person name="Pillay A."/>
            <person name="Chen C.Y."/>
            <person name="Roberts S.A."/>
            <person name="Munson R.S.Jr."/>
            <person name="Spinola S.M."/>
        </authorList>
    </citation>
    <scope>NUCLEOTIDE SEQUENCE [LARGE SCALE GENOMIC DNA]</scope>
    <source>
        <strain evidence="2">CLU2</strain>
    </source>
</reference>